<dbReference type="RefSeq" id="WP_078787564.1">
    <property type="nucleotide sequence ID" value="NZ_FMTO01000009.1"/>
</dbReference>
<dbReference type="Pfam" id="PF12746">
    <property type="entry name" value="GNAT_acetyltran"/>
    <property type="match status" value="1"/>
</dbReference>
<dbReference type="SUPFAM" id="SSF55729">
    <property type="entry name" value="Acyl-CoA N-acyltransferases (Nat)"/>
    <property type="match status" value="1"/>
</dbReference>
<dbReference type="Gene3D" id="3.40.630.30">
    <property type="match status" value="1"/>
</dbReference>
<dbReference type="PROSITE" id="PS51186">
    <property type="entry name" value="GNAT"/>
    <property type="match status" value="1"/>
</dbReference>
<dbReference type="InterPro" id="IPR016181">
    <property type="entry name" value="Acyl_CoA_acyltransferase"/>
</dbReference>
<dbReference type="OrthoDB" id="1689703at2"/>
<keyword evidence="3" id="KW-1185">Reference proteome</keyword>
<dbReference type="EMBL" id="FUXA01000010">
    <property type="protein sequence ID" value="SJZ83626.1"/>
    <property type="molecule type" value="Genomic_DNA"/>
</dbReference>
<gene>
    <name evidence="2" type="ORF">SAMN02745110_01735</name>
</gene>
<keyword evidence="2" id="KW-0808">Transferase</keyword>
<name>A0A1T4NX54_9FIRM</name>
<accession>A0A1T4NX54</accession>
<dbReference type="InterPro" id="IPR000182">
    <property type="entry name" value="GNAT_dom"/>
</dbReference>
<proteinExistence type="predicted"/>
<protein>
    <submittedName>
        <fullName evidence="2">Acetyltransferase (GNAT) family protein</fullName>
    </submittedName>
</protein>
<organism evidence="2 3">
    <name type="scientific">Eubacterium ruminantium</name>
    <dbReference type="NCBI Taxonomy" id="42322"/>
    <lineage>
        <taxon>Bacteria</taxon>
        <taxon>Bacillati</taxon>
        <taxon>Bacillota</taxon>
        <taxon>Clostridia</taxon>
        <taxon>Eubacteriales</taxon>
        <taxon>Eubacteriaceae</taxon>
        <taxon>Eubacterium</taxon>
    </lineage>
</organism>
<feature type="domain" description="N-acetyltransferase" evidence="1">
    <location>
        <begin position="115"/>
        <end position="255"/>
    </location>
</feature>
<evidence type="ECO:0000259" key="1">
    <source>
        <dbReference type="PROSITE" id="PS51186"/>
    </source>
</evidence>
<dbReference type="CDD" id="cd04301">
    <property type="entry name" value="NAT_SF"/>
    <property type="match status" value="1"/>
</dbReference>
<dbReference type="GO" id="GO:0016747">
    <property type="term" value="F:acyltransferase activity, transferring groups other than amino-acyl groups"/>
    <property type="evidence" value="ECO:0007669"/>
    <property type="project" value="InterPro"/>
</dbReference>
<reference evidence="2 3" key="1">
    <citation type="submission" date="2017-02" db="EMBL/GenBank/DDBJ databases">
        <authorList>
            <person name="Peterson S.W."/>
        </authorList>
    </citation>
    <scope>NUCLEOTIDE SEQUENCE [LARGE SCALE GENOMIC DNA]</scope>
    <source>
        <strain evidence="2 3">ATCC 17233</strain>
    </source>
</reference>
<sequence length="255" mass="29082">MTNEEMMQIAMAQSAEDMGCKAEDFTKTENVLCQFKLGKNAKKYYSEPIVGNFVSYGNNVVAAVQDDIKDIVEEYMNKFEFYHLFEMPNMDWLNDKIRPLGYGVCYMAEYYLPRLELLNEKPSDLEFKVLEQKDFSGLYLPEWSNALCEARKELDVLGVGAYKDGELIGFAACSADADEMWQIGIDVLPAYRRKGIASATTGRLIKEILKRDKVPFYCTAWSNIRSVGNAIKCGFIPTWVEMTIKPLSVIEEINK</sequence>
<dbReference type="InterPro" id="IPR027365">
    <property type="entry name" value="GNAT_acetyltra_YdfB-like"/>
</dbReference>
<evidence type="ECO:0000313" key="2">
    <source>
        <dbReference type="EMBL" id="SJZ83626.1"/>
    </source>
</evidence>
<dbReference type="Proteomes" id="UP000189857">
    <property type="component" value="Unassembled WGS sequence"/>
</dbReference>
<dbReference type="AlphaFoldDB" id="A0A1T4NX54"/>
<evidence type="ECO:0000313" key="3">
    <source>
        <dbReference type="Proteomes" id="UP000189857"/>
    </source>
</evidence>